<name>A0A918DLF7_9ALTE</name>
<sequence length="179" mass="19484">MTTTPLSPDAALNIAILTVSDSRSLEQDKAGQYLQEKLLSDGHKLSQRLLLPRNRYLIRAQVSTWIVSTDVQVILINGGTGFHADDCTPEAVSVLFDREVAGFGELFRQLSFQDIGPSALQSRALAGLANHTLICCLPGSVNACTTAWQQLIAPQLDARQGKCNFLGHLNVTPLCEQRP</sequence>
<evidence type="ECO:0000313" key="7">
    <source>
        <dbReference type="EMBL" id="GGO70594.1"/>
    </source>
</evidence>
<dbReference type="NCBIfam" id="TIGR02667">
    <property type="entry name" value="moaB_proteo"/>
    <property type="match status" value="1"/>
</dbReference>
<dbReference type="InterPro" id="IPR036425">
    <property type="entry name" value="MoaB/Mog-like_dom_sf"/>
</dbReference>
<evidence type="ECO:0000256" key="5">
    <source>
        <dbReference type="PIRNR" id="PIRNR006443"/>
    </source>
</evidence>
<evidence type="ECO:0000256" key="2">
    <source>
        <dbReference type="ARBA" id="ARBA00006112"/>
    </source>
</evidence>
<reference evidence="7" key="1">
    <citation type="journal article" date="2014" name="Int. J. Syst. Evol. Microbiol.">
        <title>Complete genome sequence of Corynebacterium casei LMG S-19264T (=DSM 44701T), isolated from a smear-ripened cheese.</title>
        <authorList>
            <consortium name="US DOE Joint Genome Institute (JGI-PGF)"/>
            <person name="Walter F."/>
            <person name="Albersmeier A."/>
            <person name="Kalinowski J."/>
            <person name="Ruckert C."/>
        </authorList>
    </citation>
    <scope>NUCLEOTIDE SEQUENCE</scope>
    <source>
        <strain evidence="7">CGMCC 1.7086</strain>
    </source>
</reference>
<accession>A0A918DLF7</accession>
<comment type="caution">
    <text evidence="7">The sequence shown here is derived from an EMBL/GenBank/DDBJ whole genome shotgun (WGS) entry which is preliminary data.</text>
</comment>
<dbReference type="InterPro" id="IPR001453">
    <property type="entry name" value="MoaB/Mog_dom"/>
</dbReference>
<comment type="function">
    <text evidence="5">May be involved in the biosynthesis of molybdopterin.</text>
</comment>
<evidence type="ECO:0000256" key="3">
    <source>
        <dbReference type="ARBA" id="ARBA00015262"/>
    </source>
</evidence>
<dbReference type="PROSITE" id="PS01078">
    <property type="entry name" value="MOCF_BIOSYNTHESIS_1"/>
    <property type="match status" value="1"/>
</dbReference>
<proteinExistence type="inferred from homology"/>
<comment type="pathway">
    <text evidence="1 5">Cofactor biosynthesis; molybdopterin biosynthesis.</text>
</comment>
<keyword evidence="4 5" id="KW-0501">Molybdenum cofactor biosynthesis</keyword>
<dbReference type="GO" id="GO:0006777">
    <property type="term" value="P:Mo-molybdopterin cofactor biosynthetic process"/>
    <property type="evidence" value="ECO:0007669"/>
    <property type="project" value="UniProtKB-UniRule"/>
</dbReference>
<comment type="similarity">
    <text evidence="2 5">Belongs to the MoaB/Mog family.</text>
</comment>
<reference evidence="7" key="2">
    <citation type="submission" date="2020-09" db="EMBL/GenBank/DDBJ databases">
        <authorList>
            <person name="Sun Q."/>
            <person name="Zhou Y."/>
        </authorList>
    </citation>
    <scope>NUCLEOTIDE SEQUENCE</scope>
    <source>
        <strain evidence="7">CGMCC 1.7086</strain>
    </source>
</reference>
<dbReference type="Pfam" id="PF00994">
    <property type="entry name" value="MoCF_biosynth"/>
    <property type="match status" value="1"/>
</dbReference>
<dbReference type="NCBIfam" id="TIGR00177">
    <property type="entry name" value="molyb_syn"/>
    <property type="match status" value="1"/>
</dbReference>
<dbReference type="Gene3D" id="3.40.980.10">
    <property type="entry name" value="MoaB/Mog-like domain"/>
    <property type="match status" value="1"/>
</dbReference>
<dbReference type="CDD" id="cd00886">
    <property type="entry name" value="MogA_MoaB"/>
    <property type="match status" value="1"/>
</dbReference>
<protein>
    <recommendedName>
        <fullName evidence="3 5">Molybdenum cofactor biosynthesis protein B</fullName>
    </recommendedName>
</protein>
<feature type="domain" description="MoaB/Mog" evidence="6">
    <location>
        <begin position="15"/>
        <end position="159"/>
    </location>
</feature>
<dbReference type="PANTHER" id="PTHR43232:SF2">
    <property type="entry name" value="MOLYBDENUM COFACTOR BIOSYNTHESIS PROTEIN B"/>
    <property type="match status" value="1"/>
</dbReference>
<gene>
    <name evidence="7" type="primary">moaB2</name>
    <name evidence="7" type="ORF">GCM10010982_24480</name>
</gene>
<dbReference type="RefSeq" id="WP_188695339.1">
    <property type="nucleotide sequence ID" value="NZ_BMLS01000003.1"/>
</dbReference>
<evidence type="ECO:0000256" key="4">
    <source>
        <dbReference type="ARBA" id="ARBA00023150"/>
    </source>
</evidence>
<evidence type="ECO:0000313" key="8">
    <source>
        <dbReference type="Proteomes" id="UP000606935"/>
    </source>
</evidence>
<dbReference type="PANTHER" id="PTHR43232">
    <property type="entry name" value="MOLYBDENUM COFACTOR BIOSYNTHESIS PROTEIN B"/>
    <property type="match status" value="1"/>
</dbReference>
<dbReference type="SMART" id="SM00852">
    <property type="entry name" value="MoCF_biosynth"/>
    <property type="match status" value="1"/>
</dbReference>
<dbReference type="EMBL" id="BMLS01000003">
    <property type="protein sequence ID" value="GGO70594.1"/>
    <property type="molecule type" value="Genomic_DNA"/>
</dbReference>
<dbReference type="InterPro" id="IPR008284">
    <property type="entry name" value="MoCF_biosynth_CS"/>
</dbReference>
<organism evidence="7 8">
    <name type="scientific">Bowmanella pacifica</name>
    <dbReference type="NCBI Taxonomy" id="502051"/>
    <lineage>
        <taxon>Bacteria</taxon>
        <taxon>Pseudomonadati</taxon>
        <taxon>Pseudomonadota</taxon>
        <taxon>Gammaproteobacteria</taxon>
        <taxon>Alteromonadales</taxon>
        <taxon>Alteromonadaceae</taxon>
        <taxon>Bowmanella</taxon>
    </lineage>
</organism>
<dbReference type="PIRSF" id="PIRSF006443">
    <property type="entry name" value="MoaB"/>
    <property type="match status" value="1"/>
</dbReference>
<dbReference type="AlphaFoldDB" id="A0A918DLF7"/>
<evidence type="ECO:0000259" key="6">
    <source>
        <dbReference type="SMART" id="SM00852"/>
    </source>
</evidence>
<keyword evidence="8" id="KW-1185">Reference proteome</keyword>
<dbReference type="Proteomes" id="UP000606935">
    <property type="component" value="Unassembled WGS sequence"/>
</dbReference>
<dbReference type="SUPFAM" id="SSF53218">
    <property type="entry name" value="Molybdenum cofactor biosynthesis proteins"/>
    <property type="match status" value="1"/>
</dbReference>
<dbReference type="InterPro" id="IPR012245">
    <property type="entry name" value="MoaB"/>
</dbReference>
<evidence type="ECO:0000256" key="1">
    <source>
        <dbReference type="ARBA" id="ARBA00005046"/>
    </source>
</evidence>
<dbReference type="InterPro" id="IPR013484">
    <property type="entry name" value="MoaB_proteobac"/>
</dbReference>
<dbReference type="GO" id="GO:0005829">
    <property type="term" value="C:cytosol"/>
    <property type="evidence" value="ECO:0007669"/>
    <property type="project" value="TreeGrafter"/>
</dbReference>